<evidence type="ECO:0000313" key="2">
    <source>
        <dbReference type="EMBL" id="MEX4010112.1"/>
    </source>
</evidence>
<gene>
    <name evidence="2" type="ORF">V1479_22590</name>
</gene>
<dbReference type="InterPro" id="IPR019301">
    <property type="entry name" value="Flagellar_prot_FlgJ_N"/>
</dbReference>
<dbReference type="RefSeq" id="WP_368804850.1">
    <property type="nucleotide sequence ID" value="NZ_JAZHFV010000009.1"/>
</dbReference>
<dbReference type="EMBL" id="JAZHFV010000009">
    <property type="protein sequence ID" value="MEX4010112.1"/>
    <property type="molecule type" value="Genomic_DNA"/>
</dbReference>
<sequence length="187" mass="19999">MAISPPSDIVMDVARAADPAAAQAARTRLASLASQRVDAARFEPTGTPSATAARMPADHKSPAADAFQKFEAVVLQTFIQSMLPKDTESVYGQGMAGEMWQSLLAQQLGDVMAERGGIGIANRILGDHYRAQGKSTVEGPVRESSPERAEQDAQEMLSVALVQEIQRMTAQSIDEERAMPPSVTSSR</sequence>
<accession>A0ABV3WZJ4</accession>
<feature type="domain" description="Flagellar protein FlgJ N-terminal" evidence="1">
    <location>
        <begin position="81"/>
        <end position="124"/>
    </location>
</feature>
<evidence type="ECO:0000259" key="1">
    <source>
        <dbReference type="Pfam" id="PF10135"/>
    </source>
</evidence>
<evidence type="ECO:0000313" key="3">
    <source>
        <dbReference type="Proteomes" id="UP001559025"/>
    </source>
</evidence>
<protein>
    <submittedName>
        <fullName evidence="2">Rod-binding protein</fullName>
    </submittedName>
</protein>
<name>A0ABV3WZJ4_9HYPH</name>
<reference evidence="2 3" key="1">
    <citation type="submission" date="2024-01" db="EMBL/GenBank/DDBJ databases">
        <title>New evidence supports the origin of RcGTA from prophage.</title>
        <authorList>
            <person name="Xu Y."/>
            <person name="Liu B."/>
            <person name="Chen F."/>
        </authorList>
    </citation>
    <scope>NUCLEOTIDE SEQUENCE [LARGE SCALE GENOMIC DNA]</scope>
    <source>
        <strain evidence="2 3">CBW1107-2</strain>
    </source>
</reference>
<proteinExistence type="predicted"/>
<organism evidence="2 3">
    <name type="scientific">Neoaquamicrobium sediminum</name>
    <dbReference type="NCBI Taxonomy" id="1849104"/>
    <lineage>
        <taxon>Bacteria</taxon>
        <taxon>Pseudomonadati</taxon>
        <taxon>Pseudomonadota</taxon>
        <taxon>Alphaproteobacteria</taxon>
        <taxon>Hyphomicrobiales</taxon>
        <taxon>Phyllobacteriaceae</taxon>
        <taxon>Neoaquamicrobium</taxon>
    </lineage>
</organism>
<dbReference type="Pfam" id="PF10135">
    <property type="entry name" value="Rod-binding"/>
    <property type="match status" value="1"/>
</dbReference>
<dbReference type="Proteomes" id="UP001559025">
    <property type="component" value="Unassembled WGS sequence"/>
</dbReference>
<comment type="caution">
    <text evidence="2">The sequence shown here is derived from an EMBL/GenBank/DDBJ whole genome shotgun (WGS) entry which is preliminary data.</text>
</comment>
<keyword evidence="3" id="KW-1185">Reference proteome</keyword>